<dbReference type="Gene3D" id="3.30.565.10">
    <property type="entry name" value="Histidine kinase-like ATPase, C-terminal domain"/>
    <property type="match status" value="1"/>
</dbReference>
<dbReference type="InterPro" id="IPR003660">
    <property type="entry name" value="HAMP_dom"/>
</dbReference>
<dbReference type="EMBL" id="CP093442">
    <property type="protein sequence ID" value="UOE99893.1"/>
    <property type="molecule type" value="Genomic_DNA"/>
</dbReference>
<keyword evidence="5" id="KW-0597">Phosphoprotein</keyword>
<keyword evidence="12" id="KW-0902">Two-component regulatory system</keyword>
<evidence type="ECO:0000256" key="7">
    <source>
        <dbReference type="ARBA" id="ARBA00022692"/>
    </source>
</evidence>
<dbReference type="RefSeq" id="WP_243535320.1">
    <property type="nucleotide sequence ID" value="NZ_CP093442.1"/>
</dbReference>
<dbReference type="InterPro" id="IPR036097">
    <property type="entry name" value="HisK_dim/P_sf"/>
</dbReference>
<evidence type="ECO:0000259" key="15">
    <source>
        <dbReference type="PROSITE" id="PS50109"/>
    </source>
</evidence>
<protein>
    <recommendedName>
        <fullName evidence="3">histidine kinase</fullName>
        <ecNumber evidence="3">2.7.13.3</ecNumber>
    </recommendedName>
</protein>
<feature type="transmembrane region" description="Helical" evidence="14">
    <location>
        <begin position="12"/>
        <end position="32"/>
    </location>
</feature>
<proteinExistence type="predicted"/>
<keyword evidence="9 17" id="KW-0418">Kinase</keyword>
<evidence type="ECO:0000256" key="4">
    <source>
        <dbReference type="ARBA" id="ARBA00022475"/>
    </source>
</evidence>
<feature type="domain" description="HAMP" evidence="16">
    <location>
        <begin position="188"/>
        <end position="228"/>
    </location>
</feature>
<dbReference type="Gene3D" id="6.10.340.10">
    <property type="match status" value="1"/>
</dbReference>
<dbReference type="SUPFAM" id="SSF47384">
    <property type="entry name" value="Homodimeric domain of signal transducing histidine kinase"/>
    <property type="match status" value="1"/>
</dbReference>
<evidence type="ECO:0000259" key="16">
    <source>
        <dbReference type="PROSITE" id="PS50885"/>
    </source>
</evidence>
<dbReference type="Gene3D" id="1.10.287.130">
    <property type="match status" value="1"/>
</dbReference>
<name>A0ABY4C5X8_9BACT</name>
<evidence type="ECO:0000256" key="1">
    <source>
        <dbReference type="ARBA" id="ARBA00000085"/>
    </source>
</evidence>
<dbReference type="PANTHER" id="PTHR45528">
    <property type="entry name" value="SENSOR HISTIDINE KINASE CPXA"/>
    <property type="match status" value="1"/>
</dbReference>
<evidence type="ECO:0000256" key="12">
    <source>
        <dbReference type="ARBA" id="ARBA00023012"/>
    </source>
</evidence>
<keyword evidence="13 14" id="KW-0472">Membrane</keyword>
<accession>A0ABY4C5X8</accession>
<evidence type="ECO:0000256" key="10">
    <source>
        <dbReference type="ARBA" id="ARBA00022840"/>
    </source>
</evidence>
<sequence length="463" mass="52407">MIIKPLIRRNFFIFASSALVFIMIAVFTTWIMTSFERDRMFTRPAKMNRTLLSSFDEDPFVALSRLKEFSQKTSGDQHDLIDAEGVSLVELKQVLEPLDSEQLQKLQSDQSVQLKKSIGPGQPPMIVSTTNKPGVFLLSRLGPPPGKPPVGPFVLLGSLILCVLISIGLALIYQFSKYRARAEEAFSVLSSLRDGKLSARMPERKYDELSPLITAFNQMAGDIEGVVDQLRRADHSRRELLQDLAHDLRTPLTSLKTFLDTLKYSSEKLTENKRQEILDLCSSEVEYFGKLVEDLLFLAQITEPKYSLGTEHLDLRERVADQMTVFRQRYPNIDFKIETAGDDFQITGSTKLMDRLLRNAFENSCSFARHKILVKIESHFKELRFSLIDDGPGFSEKTLAEFGTKKASRQLVSDSEHKRISVGIGSVIMKEIATLHLGHISAENILEHDKVIGAKVSFWFTKL</sequence>
<reference evidence="17" key="1">
    <citation type="submission" date="2022-03" db="EMBL/GenBank/DDBJ databases">
        <title>Genome Identification and Characterization of new species Bdellovibrio reynosense LBG001 sp. nov. from a Mexico soil sample.</title>
        <authorList>
            <person name="Camilli A."/>
            <person name="Ajao Y."/>
            <person name="Guo X."/>
        </authorList>
    </citation>
    <scope>NUCLEOTIDE SEQUENCE</scope>
    <source>
        <strain evidence="17">LBG001</strain>
    </source>
</reference>
<evidence type="ECO:0000256" key="11">
    <source>
        <dbReference type="ARBA" id="ARBA00022989"/>
    </source>
</evidence>
<dbReference type="PANTHER" id="PTHR45528:SF1">
    <property type="entry name" value="SENSOR HISTIDINE KINASE CPXA"/>
    <property type="match status" value="1"/>
</dbReference>
<dbReference type="SMART" id="SM00388">
    <property type="entry name" value="HisKA"/>
    <property type="match status" value="1"/>
</dbReference>
<dbReference type="InterPro" id="IPR005467">
    <property type="entry name" value="His_kinase_dom"/>
</dbReference>
<dbReference type="PROSITE" id="PS50885">
    <property type="entry name" value="HAMP"/>
    <property type="match status" value="1"/>
</dbReference>
<organism evidence="17 18">
    <name type="scientific">Bdellovibrio reynosensis</name>
    <dbReference type="NCBI Taxonomy" id="2835041"/>
    <lineage>
        <taxon>Bacteria</taxon>
        <taxon>Pseudomonadati</taxon>
        <taxon>Bdellovibrionota</taxon>
        <taxon>Bdellovibrionia</taxon>
        <taxon>Bdellovibrionales</taxon>
        <taxon>Pseudobdellovibrionaceae</taxon>
        <taxon>Bdellovibrio</taxon>
    </lineage>
</organism>
<dbReference type="Pfam" id="PF00512">
    <property type="entry name" value="HisKA"/>
    <property type="match status" value="1"/>
</dbReference>
<dbReference type="Proteomes" id="UP000830116">
    <property type="component" value="Chromosome"/>
</dbReference>
<keyword evidence="4" id="KW-1003">Cell membrane</keyword>
<dbReference type="InterPro" id="IPR003594">
    <property type="entry name" value="HATPase_dom"/>
</dbReference>
<feature type="domain" description="Histidine kinase" evidence="15">
    <location>
        <begin position="243"/>
        <end position="463"/>
    </location>
</feature>
<dbReference type="Pfam" id="PF02518">
    <property type="entry name" value="HATPase_c"/>
    <property type="match status" value="1"/>
</dbReference>
<keyword evidence="8" id="KW-0547">Nucleotide-binding</keyword>
<dbReference type="CDD" id="cd06225">
    <property type="entry name" value="HAMP"/>
    <property type="match status" value="1"/>
</dbReference>
<keyword evidence="7 14" id="KW-0812">Transmembrane</keyword>
<evidence type="ECO:0000256" key="2">
    <source>
        <dbReference type="ARBA" id="ARBA00004651"/>
    </source>
</evidence>
<evidence type="ECO:0000256" key="8">
    <source>
        <dbReference type="ARBA" id="ARBA00022741"/>
    </source>
</evidence>
<keyword evidence="10" id="KW-0067">ATP-binding</keyword>
<evidence type="ECO:0000256" key="13">
    <source>
        <dbReference type="ARBA" id="ARBA00023136"/>
    </source>
</evidence>
<dbReference type="InterPro" id="IPR050398">
    <property type="entry name" value="HssS/ArlS-like"/>
</dbReference>
<dbReference type="CDD" id="cd00082">
    <property type="entry name" value="HisKA"/>
    <property type="match status" value="1"/>
</dbReference>
<evidence type="ECO:0000313" key="17">
    <source>
        <dbReference type="EMBL" id="UOE99893.1"/>
    </source>
</evidence>
<evidence type="ECO:0000256" key="5">
    <source>
        <dbReference type="ARBA" id="ARBA00022553"/>
    </source>
</evidence>
<evidence type="ECO:0000256" key="14">
    <source>
        <dbReference type="SAM" id="Phobius"/>
    </source>
</evidence>
<comment type="subcellular location">
    <subcellularLocation>
        <location evidence="2">Cell membrane</location>
        <topology evidence="2">Multi-pass membrane protein</topology>
    </subcellularLocation>
</comment>
<keyword evidence="11 14" id="KW-1133">Transmembrane helix</keyword>
<dbReference type="InterPro" id="IPR003661">
    <property type="entry name" value="HisK_dim/P_dom"/>
</dbReference>
<evidence type="ECO:0000256" key="3">
    <source>
        <dbReference type="ARBA" id="ARBA00012438"/>
    </source>
</evidence>
<dbReference type="InterPro" id="IPR036890">
    <property type="entry name" value="HATPase_C_sf"/>
</dbReference>
<evidence type="ECO:0000256" key="9">
    <source>
        <dbReference type="ARBA" id="ARBA00022777"/>
    </source>
</evidence>
<keyword evidence="6" id="KW-0808">Transferase</keyword>
<evidence type="ECO:0000313" key="18">
    <source>
        <dbReference type="Proteomes" id="UP000830116"/>
    </source>
</evidence>
<dbReference type="EC" id="2.7.13.3" evidence="3"/>
<dbReference type="GO" id="GO:0016301">
    <property type="term" value="F:kinase activity"/>
    <property type="evidence" value="ECO:0007669"/>
    <property type="project" value="UniProtKB-KW"/>
</dbReference>
<keyword evidence="18" id="KW-1185">Reference proteome</keyword>
<dbReference type="SUPFAM" id="SSF55874">
    <property type="entry name" value="ATPase domain of HSP90 chaperone/DNA topoisomerase II/histidine kinase"/>
    <property type="match status" value="1"/>
</dbReference>
<evidence type="ECO:0000256" key="6">
    <source>
        <dbReference type="ARBA" id="ARBA00022679"/>
    </source>
</evidence>
<feature type="transmembrane region" description="Helical" evidence="14">
    <location>
        <begin position="153"/>
        <end position="173"/>
    </location>
</feature>
<gene>
    <name evidence="17" type="ORF">MNR06_09305</name>
</gene>
<dbReference type="SMART" id="SM00387">
    <property type="entry name" value="HATPase_c"/>
    <property type="match status" value="1"/>
</dbReference>
<comment type="catalytic activity">
    <reaction evidence="1">
        <text>ATP + protein L-histidine = ADP + protein N-phospho-L-histidine.</text>
        <dbReference type="EC" id="2.7.13.3"/>
    </reaction>
</comment>
<dbReference type="PROSITE" id="PS50109">
    <property type="entry name" value="HIS_KIN"/>
    <property type="match status" value="1"/>
</dbReference>